<name>A0A0P1BAB3_9BASI</name>
<dbReference type="EMBL" id="CCYA01000192">
    <property type="protein sequence ID" value="CEH12950.1"/>
    <property type="molecule type" value="Genomic_DNA"/>
</dbReference>
<dbReference type="Proteomes" id="UP000054845">
    <property type="component" value="Unassembled WGS sequence"/>
</dbReference>
<reference evidence="3" key="1">
    <citation type="submission" date="2014-09" db="EMBL/GenBank/DDBJ databases">
        <authorList>
            <person name="Sharma Rahul"/>
            <person name="Thines Marco"/>
        </authorList>
    </citation>
    <scope>NUCLEOTIDE SEQUENCE [LARGE SCALE GENOMIC DNA]</scope>
</reference>
<sequence length="200" mass="21791">MSFASSSDGSERLSDSPYNRSPLVASSPLDGSRATVGRRPTWASRSPDAHKDRYLQQSAGLHRLGHAFDRDEESTSELTALTSLACLVAEPSVIRSDSLPISDFPLQQPGKPRILPSQQALVLSRSPSPLPAQVASKQEIVDWVEETETQQYRRALTRRSLASSSAHRAEPSPLTRPLNMAASFINTTEPRTLNAASRSV</sequence>
<proteinExistence type="predicted"/>
<feature type="region of interest" description="Disordered" evidence="1">
    <location>
        <begin position="1"/>
        <end position="51"/>
    </location>
</feature>
<organism evidence="2 3">
    <name type="scientific">Ceraceosorus bombacis</name>
    <dbReference type="NCBI Taxonomy" id="401625"/>
    <lineage>
        <taxon>Eukaryota</taxon>
        <taxon>Fungi</taxon>
        <taxon>Dikarya</taxon>
        <taxon>Basidiomycota</taxon>
        <taxon>Ustilaginomycotina</taxon>
        <taxon>Exobasidiomycetes</taxon>
        <taxon>Ceraceosorales</taxon>
        <taxon>Ceraceosoraceae</taxon>
        <taxon>Ceraceosorus</taxon>
    </lineage>
</organism>
<evidence type="ECO:0000313" key="3">
    <source>
        <dbReference type="Proteomes" id="UP000054845"/>
    </source>
</evidence>
<evidence type="ECO:0000313" key="2">
    <source>
        <dbReference type="EMBL" id="CEH12950.1"/>
    </source>
</evidence>
<dbReference type="AlphaFoldDB" id="A0A0P1BAB3"/>
<accession>A0A0P1BAB3</accession>
<protein>
    <submittedName>
        <fullName evidence="2">Uncharacterized protein</fullName>
    </submittedName>
</protein>
<keyword evidence="3" id="KW-1185">Reference proteome</keyword>
<feature type="region of interest" description="Disordered" evidence="1">
    <location>
        <begin position="157"/>
        <end position="178"/>
    </location>
</feature>
<evidence type="ECO:0000256" key="1">
    <source>
        <dbReference type="SAM" id="MobiDB-lite"/>
    </source>
</evidence>